<sequence>MDMSGMDHGSMDMDSHACKISMLWNWYTIDSCFLSSTWHVRSKGGFAGSVIGVFILCIAIEFVRRVGREYDRRLIMDSKANLASALPEVAGNKDGINTPTFYQFKPTWIQQIIRGICYGSQFTASFLVMLFGMFFNGYILFAIFLGQTVGYIIFGRDTCSTSIDHSSSRSCC</sequence>
<dbReference type="Pfam" id="PF04145">
    <property type="entry name" value="Ctr"/>
    <property type="match status" value="1"/>
</dbReference>
<comment type="subcellular location">
    <subcellularLocation>
        <location evidence="1 6">Membrane</location>
        <topology evidence="1 6">Multi-pass membrane protein</topology>
    </subcellularLocation>
</comment>
<dbReference type="GO" id="GO:0016020">
    <property type="term" value="C:membrane"/>
    <property type="evidence" value="ECO:0007669"/>
    <property type="project" value="UniProtKB-SubCell"/>
</dbReference>
<evidence type="ECO:0000256" key="5">
    <source>
        <dbReference type="ARBA" id="ARBA00023136"/>
    </source>
</evidence>
<evidence type="ECO:0000313" key="8">
    <source>
        <dbReference type="Proteomes" id="UP001355207"/>
    </source>
</evidence>
<dbReference type="EMBL" id="CP144108">
    <property type="protein sequence ID" value="WWC92619.1"/>
    <property type="molecule type" value="Genomic_DNA"/>
</dbReference>
<evidence type="ECO:0000256" key="3">
    <source>
        <dbReference type="ARBA" id="ARBA00022692"/>
    </source>
</evidence>
<dbReference type="PANTHER" id="PTHR12483:SF73">
    <property type="entry name" value="COPPER TRANSPORT PROTEIN CTR3"/>
    <property type="match status" value="1"/>
</dbReference>
<keyword evidence="4 6" id="KW-1133">Transmembrane helix</keyword>
<dbReference type="GeneID" id="91098246"/>
<evidence type="ECO:0000256" key="4">
    <source>
        <dbReference type="ARBA" id="ARBA00022989"/>
    </source>
</evidence>
<dbReference type="GO" id="GO:0005375">
    <property type="term" value="F:copper ion transmembrane transporter activity"/>
    <property type="evidence" value="ECO:0007669"/>
    <property type="project" value="UniProtKB-UniRule"/>
</dbReference>
<gene>
    <name evidence="7" type="ORF">L201_007578</name>
</gene>
<name>A0AAX4K659_9TREE</name>
<dbReference type="PANTHER" id="PTHR12483">
    <property type="entry name" value="SOLUTE CARRIER FAMILY 31 COPPER TRANSPORTERS"/>
    <property type="match status" value="1"/>
</dbReference>
<evidence type="ECO:0000256" key="6">
    <source>
        <dbReference type="RuleBase" id="RU367022"/>
    </source>
</evidence>
<keyword evidence="8" id="KW-1185">Reference proteome</keyword>
<keyword evidence="5 6" id="KW-0472">Membrane</keyword>
<dbReference type="RefSeq" id="XP_066079381.1">
    <property type="nucleotide sequence ID" value="XM_066223284.1"/>
</dbReference>
<dbReference type="InterPro" id="IPR007274">
    <property type="entry name" value="Cop_transporter"/>
</dbReference>
<dbReference type="Proteomes" id="UP001355207">
    <property type="component" value="Chromosome 11"/>
</dbReference>
<evidence type="ECO:0000256" key="2">
    <source>
        <dbReference type="ARBA" id="ARBA00006921"/>
    </source>
</evidence>
<dbReference type="AlphaFoldDB" id="A0AAX4K659"/>
<accession>A0AAX4K659</accession>
<keyword evidence="3 6" id="KW-0812">Transmembrane</keyword>
<keyword evidence="6" id="KW-0406">Ion transport</keyword>
<comment type="similarity">
    <text evidence="2 6">Belongs to the copper transporter (Ctr) (TC 1.A.56) family. SLC31A subfamily.</text>
</comment>
<organism evidence="7 8">
    <name type="scientific">Kwoniella dendrophila CBS 6074</name>
    <dbReference type="NCBI Taxonomy" id="1295534"/>
    <lineage>
        <taxon>Eukaryota</taxon>
        <taxon>Fungi</taxon>
        <taxon>Dikarya</taxon>
        <taxon>Basidiomycota</taxon>
        <taxon>Agaricomycotina</taxon>
        <taxon>Tremellomycetes</taxon>
        <taxon>Tremellales</taxon>
        <taxon>Cryptococcaceae</taxon>
        <taxon>Kwoniella</taxon>
    </lineage>
</organism>
<reference evidence="7 8" key="1">
    <citation type="submission" date="2024-01" db="EMBL/GenBank/DDBJ databases">
        <title>Comparative genomics of Cryptococcus and Kwoniella reveals pathogenesis evolution and contrasting modes of karyotype evolution via chromosome fusion or intercentromeric recombination.</title>
        <authorList>
            <person name="Coelho M.A."/>
            <person name="David-Palma M."/>
            <person name="Shea T."/>
            <person name="Bowers K."/>
            <person name="McGinley-Smith S."/>
            <person name="Mohammad A.W."/>
            <person name="Gnirke A."/>
            <person name="Yurkov A.M."/>
            <person name="Nowrousian M."/>
            <person name="Sun S."/>
            <person name="Cuomo C.A."/>
            <person name="Heitman J."/>
        </authorList>
    </citation>
    <scope>NUCLEOTIDE SEQUENCE [LARGE SCALE GENOMIC DNA]</scope>
    <source>
        <strain evidence="7 8">CBS 6074</strain>
    </source>
</reference>
<keyword evidence="6" id="KW-0186">Copper</keyword>
<feature type="transmembrane region" description="Helical" evidence="6">
    <location>
        <begin position="44"/>
        <end position="63"/>
    </location>
</feature>
<keyword evidence="6" id="KW-0187">Copper transport</keyword>
<evidence type="ECO:0000313" key="7">
    <source>
        <dbReference type="EMBL" id="WWC92619.1"/>
    </source>
</evidence>
<protein>
    <recommendedName>
        <fullName evidence="6">Copper transport protein</fullName>
    </recommendedName>
</protein>
<keyword evidence="6" id="KW-0813">Transport</keyword>
<evidence type="ECO:0000256" key="1">
    <source>
        <dbReference type="ARBA" id="ARBA00004141"/>
    </source>
</evidence>
<proteinExistence type="inferred from homology"/>